<evidence type="ECO:0000256" key="2">
    <source>
        <dbReference type="ARBA" id="ARBA00004496"/>
    </source>
</evidence>
<name>A0A7N0SV51_KALFE</name>
<organism evidence="11 12">
    <name type="scientific">Kalanchoe fedtschenkoi</name>
    <name type="common">Lavender scallops</name>
    <name type="synonym">South American air plant</name>
    <dbReference type="NCBI Taxonomy" id="63787"/>
    <lineage>
        <taxon>Eukaryota</taxon>
        <taxon>Viridiplantae</taxon>
        <taxon>Streptophyta</taxon>
        <taxon>Embryophyta</taxon>
        <taxon>Tracheophyta</taxon>
        <taxon>Spermatophyta</taxon>
        <taxon>Magnoliopsida</taxon>
        <taxon>eudicotyledons</taxon>
        <taxon>Gunneridae</taxon>
        <taxon>Pentapetalae</taxon>
        <taxon>Saxifragales</taxon>
        <taxon>Crassulaceae</taxon>
        <taxon>Kalanchoe</taxon>
    </lineage>
</organism>
<evidence type="ECO:0000313" key="12">
    <source>
        <dbReference type="Proteomes" id="UP000594263"/>
    </source>
</evidence>
<dbReference type="Gene3D" id="1.10.590.10">
    <property type="entry name" value="Chorismate mutase, AroQ class superfamily, eukaryotic"/>
    <property type="match status" value="1"/>
</dbReference>
<feature type="domain" description="Chorismate mutase" evidence="10">
    <location>
        <begin position="147"/>
        <end position="253"/>
    </location>
</feature>
<keyword evidence="8 9" id="KW-0413">Isomerase</keyword>
<comment type="catalytic activity">
    <reaction evidence="1 9">
        <text>chorismate = prephenate</text>
        <dbReference type="Rhea" id="RHEA:13897"/>
        <dbReference type="ChEBI" id="CHEBI:29748"/>
        <dbReference type="ChEBI" id="CHEBI:29934"/>
        <dbReference type="EC" id="5.4.99.5"/>
    </reaction>
</comment>
<dbReference type="OMA" id="APHDYSP"/>
<dbReference type="Pfam" id="PF01817">
    <property type="entry name" value="CM_2"/>
    <property type="match status" value="1"/>
</dbReference>
<comment type="subcellular location">
    <subcellularLocation>
        <location evidence="2">Cytoplasm</location>
    </subcellularLocation>
</comment>
<keyword evidence="7 9" id="KW-0057">Aromatic amino acid biosynthesis</keyword>
<proteinExistence type="predicted"/>
<evidence type="ECO:0000256" key="3">
    <source>
        <dbReference type="ARBA" id="ARBA00004817"/>
    </source>
</evidence>
<evidence type="ECO:0000256" key="6">
    <source>
        <dbReference type="ARBA" id="ARBA00022605"/>
    </source>
</evidence>
<dbReference type="EnsemblPlants" id="Kaladp0001s0175.1.v1.1">
    <property type="protein sequence ID" value="Kaladp0001s0175.1.v1.1"/>
    <property type="gene ID" value="Kaladp0001s0175.v1.1"/>
</dbReference>
<keyword evidence="6 9" id="KW-0028">Amino-acid biosynthesis</keyword>
<keyword evidence="5" id="KW-0963">Cytoplasm</keyword>
<dbReference type="InterPro" id="IPR008238">
    <property type="entry name" value="Chorismate_mutase_AroQ_euk"/>
</dbReference>
<evidence type="ECO:0000313" key="11">
    <source>
        <dbReference type="EnsemblPlants" id="Kaladp0001s0175.1.v1.1"/>
    </source>
</evidence>
<dbReference type="PANTHER" id="PTHR21145:SF12">
    <property type="entry name" value="CHORISMATE MUTASE"/>
    <property type="match status" value="1"/>
</dbReference>
<evidence type="ECO:0000256" key="4">
    <source>
        <dbReference type="ARBA" id="ARBA00012404"/>
    </source>
</evidence>
<dbReference type="Gramene" id="Kaladp0001s0175.1.v1.1">
    <property type="protein sequence ID" value="Kaladp0001s0175.1.v1.1"/>
    <property type="gene ID" value="Kaladp0001s0175.v1.1"/>
</dbReference>
<reference evidence="11" key="1">
    <citation type="submission" date="2021-01" db="UniProtKB">
        <authorList>
            <consortium name="EnsemblPlants"/>
        </authorList>
    </citation>
    <scope>IDENTIFICATION</scope>
</reference>
<dbReference type="Proteomes" id="UP000594263">
    <property type="component" value="Unplaced"/>
</dbReference>
<keyword evidence="12" id="KW-1185">Reference proteome</keyword>
<dbReference type="GO" id="GO:0005737">
    <property type="term" value="C:cytoplasm"/>
    <property type="evidence" value="ECO:0007669"/>
    <property type="project" value="UniProtKB-SubCell"/>
</dbReference>
<evidence type="ECO:0000259" key="10">
    <source>
        <dbReference type="Pfam" id="PF01817"/>
    </source>
</evidence>
<dbReference type="UniPathway" id="UPA00120">
    <property type="reaction ID" value="UER00203"/>
</dbReference>
<dbReference type="PANTHER" id="PTHR21145">
    <property type="entry name" value="CHORISMATE MUTASE"/>
    <property type="match status" value="1"/>
</dbReference>
<dbReference type="PIRSF" id="PIRSF017318">
    <property type="entry name" value="Chor_mut_AroQ_eu"/>
    <property type="match status" value="1"/>
</dbReference>
<evidence type="ECO:0000256" key="9">
    <source>
        <dbReference type="PIRNR" id="PIRNR017318"/>
    </source>
</evidence>
<dbReference type="SUPFAM" id="SSF48600">
    <property type="entry name" value="Chorismate mutase II"/>
    <property type="match status" value="1"/>
</dbReference>
<dbReference type="AlphaFoldDB" id="A0A7N0SV51"/>
<accession>A0A7N0SV51</accession>
<dbReference type="NCBIfam" id="TIGR01802">
    <property type="entry name" value="CM_pl-yst"/>
    <property type="match status" value="1"/>
</dbReference>
<evidence type="ECO:0000256" key="7">
    <source>
        <dbReference type="ARBA" id="ARBA00023141"/>
    </source>
</evidence>
<dbReference type="InterPro" id="IPR036263">
    <property type="entry name" value="Chorismate_II_sf"/>
</dbReference>
<sequence>MVKAESVSVNDSASAVSLDGVRDALIRLEDTIVFSLIERAQYPINSAMYDESAGLVAGQRGSLIKFFMKRTEALQAEAGRYESEEENAFFPDCLPCSLVPSRRSTSVLHPVAKMVNINKDIWDVYINRLLPLFAAQGDDGNYALAAASDLTCLQAISRRIHYGKFVAEAKFLDDSQEYTRLIRARDRNGLMKLLTVEAVEKMVKLRVEKKAETFGQEVTLDPINNGSGNYKIDPLVVARLYEEWLIPLTKEVEVEYLLRRLD</sequence>
<comment type="pathway">
    <text evidence="3">Metabolic intermediate biosynthesis; prephenate biosynthesis; prephenate from chorismate: step 1/1.</text>
</comment>
<protein>
    <recommendedName>
        <fullName evidence="4 9">Chorismate mutase</fullName>
        <ecNumber evidence="4 9">5.4.99.5</ecNumber>
    </recommendedName>
</protein>
<dbReference type="InterPro" id="IPR002701">
    <property type="entry name" value="CM_II_prokaryot"/>
</dbReference>
<dbReference type="GO" id="GO:0046417">
    <property type="term" value="P:chorismate metabolic process"/>
    <property type="evidence" value="ECO:0007669"/>
    <property type="project" value="InterPro"/>
</dbReference>
<dbReference type="EC" id="5.4.99.5" evidence="4 9"/>
<evidence type="ECO:0000256" key="5">
    <source>
        <dbReference type="ARBA" id="ARBA00022490"/>
    </source>
</evidence>
<evidence type="ECO:0000256" key="8">
    <source>
        <dbReference type="ARBA" id="ARBA00023235"/>
    </source>
</evidence>
<evidence type="ECO:0000256" key="1">
    <source>
        <dbReference type="ARBA" id="ARBA00000824"/>
    </source>
</evidence>
<dbReference type="InterPro" id="IPR037039">
    <property type="entry name" value="CM_AroQ_sf_eucaryotic"/>
</dbReference>
<dbReference type="GO" id="GO:0004106">
    <property type="term" value="F:chorismate mutase activity"/>
    <property type="evidence" value="ECO:0007669"/>
    <property type="project" value="UniProtKB-UniRule"/>
</dbReference>
<dbReference type="PROSITE" id="PS51169">
    <property type="entry name" value="CHORISMATE_MUT_3"/>
    <property type="match status" value="1"/>
</dbReference>
<dbReference type="GO" id="GO:0008652">
    <property type="term" value="P:amino acid biosynthetic process"/>
    <property type="evidence" value="ECO:0007669"/>
    <property type="project" value="UniProtKB-KW"/>
</dbReference>
<dbReference type="GO" id="GO:0009073">
    <property type="term" value="P:aromatic amino acid family biosynthetic process"/>
    <property type="evidence" value="ECO:0007669"/>
    <property type="project" value="UniProtKB-UniRule"/>
</dbReference>